<dbReference type="FunFam" id="3.40.47.10:FF:000013">
    <property type="entry name" value="Acetyl-CoA acetyltransferase"/>
    <property type="match status" value="1"/>
</dbReference>
<proteinExistence type="inferred from homology"/>
<organism evidence="12">
    <name type="scientific">freshwater metagenome</name>
    <dbReference type="NCBI Taxonomy" id="449393"/>
    <lineage>
        <taxon>unclassified sequences</taxon>
        <taxon>metagenomes</taxon>
        <taxon>ecological metagenomes</taxon>
    </lineage>
</organism>
<evidence type="ECO:0000313" key="12">
    <source>
        <dbReference type="EMBL" id="CAB4660076.1"/>
    </source>
</evidence>
<evidence type="ECO:0000256" key="5">
    <source>
        <dbReference type="ARBA" id="ARBA00022832"/>
    </source>
</evidence>
<name>A0A6J6LEJ9_9ZZZZ</name>
<dbReference type="GO" id="GO:0010124">
    <property type="term" value="P:phenylacetate catabolic process"/>
    <property type="evidence" value="ECO:0007669"/>
    <property type="project" value="TreeGrafter"/>
</dbReference>
<comment type="similarity">
    <text evidence="3">Belongs to the thiolase-like superfamily. Thiolase family.</text>
</comment>
<keyword evidence="8" id="KW-0576">Peroxisome</keyword>
<gene>
    <name evidence="12" type="ORF">UFOPK2242_00914</name>
</gene>
<evidence type="ECO:0000256" key="3">
    <source>
        <dbReference type="ARBA" id="ARBA00010982"/>
    </source>
</evidence>
<comment type="pathway">
    <text evidence="2">Lipid metabolism.</text>
</comment>
<evidence type="ECO:0000256" key="6">
    <source>
        <dbReference type="ARBA" id="ARBA00022946"/>
    </source>
</evidence>
<dbReference type="PROSITE" id="PS00098">
    <property type="entry name" value="THIOLASE_1"/>
    <property type="match status" value="1"/>
</dbReference>
<reference evidence="12" key="1">
    <citation type="submission" date="2020-05" db="EMBL/GenBank/DDBJ databases">
        <authorList>
            <person name="Chiriac C."/>
            <person name="Salcher M."/>
            <person name="Ghai R."/>
            <person name="Kavagutti S V."/>
        </authorList>
    </citation>
    <scope>NUCLEOTIDE SEQUENCE</scope>
</reference>
<keyword evidence="5" id="KW-0276">Fatty acid metabolism</keyword>
<keyword evidence="6" id="KW-0809">Transit peptide</keyword>
<dbReference type="Pfam" id="PF02803">
    <property type="entry name" value="Thiolase_C"/>
    <property type="match status" value="1"/>
</dbReference>
<dbReference type="PANTHER" id="PTHR43853">
    <property type="entry name" value="3-KETOACYL-COA THIOLASE, PEROXISOMAL"/>
    <property type="match status" value="1"/>
</dbReference>
<dbReference type="GO" id="GO:0005777">
    <property type="term" value="C:peroxisome"/>
    <property type="evidence" value="ECO:0007669"/>
    <property type="project" value="UniProtKB-SubCell"/>
</dbReference>
<evidence type="ECO:0000259" key="11">
    <source>
        <dbReference type="Pfam" id="PF02803"/>
    </source>
</evidence>
<evidence type="ECO:0000256" key="7">
    <source>
        <dbReference type="ARBA" id="ARBA00023098"/>
    </source>
</evidence>
<evidence type="ECO:0000256" key="2">
    <source>
        <dbReference type="ARBA" id="ARBA00005189"/>
    </source>
</evidence>
<dbReference type="EMBL" id="CAEZWM010000107">
    <property type="protein sequence ID" value="CAB4660076.1"/>
    <property type="molecule type" value="Genomic_DNA"/>
</dbReference>
<evidence type="ECO:0000256" key="4">
    <source>
        <dbReference type="ARBA" id="ARBA00022679"/>
    </source>
</evidence>
<evidence type="ECO:0000256" key="9">
    <source>
        <dbReference type="ARBA" id="ARBA00023315"/>
    </source>
</evidence>
<dbReference type="GO" id="GO:0003988">
    <property type="term" value="F:acetyl-CoA C-acyltransferase activity"/>
    <property type="evidence" value="ECO:0007669"/>
    <property type="project" value="TreeGrafter"/>
</dbReference>
<dbReference type="PROSITE" id="PS00737">
    <property type="entry name" value="THIOLASE_2"/>
    <property type="match status" value="1"/>
</dbReference>
<accession>A0A6J6LEJ9</accession>
<dbReference type="InterPro" id="IPR020616">
    <property type="entry name" value="Thiolase_N"/>
</dbReference>
<dbReference type="InterPro" id="IPR002155">
    <property type="entry name" value="Thiolase"/>
</dbReference>
<dbReference type="Gene3D" id="3.40.47.10">
    <property type="match status" value="1"/>
</dbReference>
<evidence type="ECO:0000256" key="8">
    <source>
        <dbReference type="ARBA" id="ARBA00023140"/>
    </source>
</evidence>
<dbReference type="AlphaFoldDB" id="A0A6J6LEJ9"/>
<dbReference type="PANTHER" id="PTHR43853:SF8">
    <property type="entry name" value="3-KETOACYL-COA THIOLASE, PEROXISOMAL"/>
    <property type="match status" value="1"/>
</dbReference>
<dbReference type="InterPro" id="IPR020613">
    <property type="entry name" value="Thiolase_CS"/>
</dbReference>
<dbReference type="Pfam" id="PF00108">
    <property type="entry name" value="Thiolase_N"/>
    <property type="match status" value="1"/>
</dbReference>
<dbReference type="NCBIfam" id="NF005890">
    <property type="entry name" value="PRK07851.1"/>
    <property type="match status" value="1"/>
</dbReference>
<dbReference type="InterPro" id="IPR016039">
    <property type="entry name" value="Thiolase-like"/>
</dbReference>
<sequence>MPEAVIVATARTPIGRANKGSLVDCRPDDLAAGIVEAALAKVPLLDPAEVEDILLGCAQPAGEQGYNLARVVALLAGMPTAPGVTVNRYCSSSLQTIRMAAHAIRAGEGDVFIAGGVECVSRFSKGRSDGYPDTHNARFSEAELRTAARADGGLGPWSELGGLADIYISMGQTAENVADYANVSRERMDEFAALSQQRAVQSQQNGFFEREITPVTLADGTVVSVDDCPRDGTTAEKLGALKPAFRPGGRVTAGNACPLNDGAAAVIVMSDTRAAQLGITPIARIVSSGVSALDPEIMGLGPVAACRSALKRAGLTIDEIDLVEINEAFAAQVIPSADELGIPWERLNVNGGGIALGHPFGMTGARIMTTLLNGLEDSNGRYGLETMCVGGGQGMAMIVERLG</sequence>
<evidence type="ECO:0000256" key="1">
    <source>
        <dbReference type="ARBA" id="ARBA00004275"/>
    </source>
</evidence>
<evidence type="ECO:0000259" key="10">
    <source>
        <dbReference type="Pfam" id="PF00108"/>
    </source>
</evidence>
<dbReference type="InterPro" id="IPR050215">
    <property type="entry name" value="Thiolase-like_sf_Thiolase"/>
</dbReference>
<feature type="domain" description="Thiolase C-terminal" evidence="11">
    <location>
        <begin position="280"/>
        <end position="401"/>
    </location>
</feature>
<dbReference type="PIRSF" id="PIRSF000429">
    <property type="entry name" value="Ac-CoA_Ac_transf"/>
    <property type="match status" value="1"/>
</dbReference>
<dbReference type="InterPro" id="IPR020617">
    <property type="entry name" value="Thiolase_C"/>
</dbReference>
<dbReference type="NCBIfam" id="TIGR01930">
    <property type="entry name" value="AcCoA-C-Actrans"/>
    <property type="match status" value="1"/>
</dbReference>
<keyword evidence="7" id="KW-0443">Lipid metabolism</keyword>
<dbReference type="CDD" id="cd00751">
    <property type="entry name" value="thiolase"/>
    <property type="match status" value="1"/>
</dbReference>
<dbReference type="SUPFAM" id="SSF53901">
    <property type="entry name" value="Thiolase-like"/>
    <property type="match status" value="2"/>
</dbReference>
<comment type="subcellular location">
    <subcellularLocation>
        <location evidence="1">Peroxisome</location>
    </subcellularLocation>
</comment>
<keyword evidence="9" id="KW-0012">Acyltransferase</keyword>
<keyword evidence="4" id="KW-0808">Transferase</keyword>
<dbReference type="GO" id="GO:0006635">
    <property type="term" value="P:fatty acid beta-oxidation"/>
    <property type="evidence" value="ECO:0007669"/>
    <property type="project" value="TreeGrafter"/>
</dbReference>
<dbReference type="InterPro" id="IPR020615">
    <property type="entry name" value="Thiolase_acyl_enz_int_AS"/>
</dbReference>
<protein>
    <submittedName>
        <fullName evidence="12">Unannotated protein</fullName>
    </submittedName>
</protein>
<feature type="domain" description="Thiolase N-terminal" evidence="10">
    <location>
        <begin position="5"/>
        <end position="271"/>
    </location>
</feature>